<feature type="transmembrane region" description="Helical" evidence="1">
    <location>
        <begin position="12"/>
        <end position="30"/>
    </location>
</feature>
<feature type="transmembrane region" description="Helical" evidence="1">
    <location>
        <begin position="42"/>
        <end position="67"/>
    </location>
</feature>
<dbReference type="Proteomes" id="UP000642094">
    <property type="component" value="Unassembled WGS sequence"/>
</dbReference>
<proteinExistence type="predicted"/>
<dbReference type="RefSeq" id="WP_190403791.1">
    <property type="nucleotide sequence ID" value="NZ_JACJQB010000025.1"/>
</dbReference>
<gene>
    <name evidence="2" type="ORF">H6F41_12445</name>
</gene>
<keyword evidence="3" id="KW-1185">Reference proteome</keyword>
<evidence type="ECO:0000313" key="2">
    <source>
        <dbReference type="EMBL" id="MBD2188950.1"/>
    </source>
</evidence>
<dbReference type="NCBIfam" id="TIGR02532">
    <property type="entry name" value="IV_pilin_GFxxxE"/>
    <property type="match status" value="1"/>
</dbReference>
<name>A0ABR7ZYR1_9CYAN</name>
<reference evidence="2 3" key="1">
    <citation type="journal article" date="2020" name="ISME J.">
        <title>Comparative genomics reveals insights into cyanobacterial evolution and habitat adaptation.</title>
        <authorList>
            <person name="Chen M.Y."/>
            <person name="Teng W.K."/>
            <person name="Zhao L."/>
            <person name="Hu C.X."/>
            <person name="Zhou Y.K."/>
            <person name="Han B.P."/>
            <person name="Song L.R."/>
            <person name="Shu W.S."/>
        </authorList>
    </citation>
    <scope>NUCLEOTIDE SEQUENCE [LARGE SCALE GENOMIC DNA]</scope>
    <source>
        <strain evidence="2 3">FACHB-723</strain>
    </source>
</reference>
<protein>
    <submittedName>
        <fullName evidence="2">Type II secretion system protein</fullName>
    </submittedName>
</protein>
<keyword evidence="1" id="KW-0472">Membrane</keyword>
<keyword evidence="1" id="KW-0812">Transmembrane</keyword>
<evidence type="ECO:0000313" key="3">
    <source>
        <dbReference type="Proteomes" id="UP000642094"/>
    </source>
</evidence>
<organism evidence="2 3">
    <name type="scientific">Pseudanabaena mucicola FACHB-723</name>
    <dbReference type="NCBI Taxonomy" id="2692860"/>
    <lineage>
        <taxon>Bacteria</taxon>
        <taxon>Bacillati</taxon>
        <taxon>Cyanobacteriota</taxon>
        <taxon>Cyanophyceae</taxon>
        <taxon>Pseudanabaenales</taxon>
        <taxon>Pseudanabaenaceae</taxon>
        <taxon>Pseudanabaena</taxon>
    </lineage>
</organism>
<evidence type="ECO:0000256" key="1">
    <source>
        <dbReference type="SAM" id="Phobius"/>
    </source>
</evidence>
<accession>A0ABR7ZYR1</accession>
<dbReference type="InterPro" id="IPR012902">
    <property type="entry name" value="N_methyl_site"/>
</dbReference>
<dbReference type="EMBL" id="JACJQB010000025">
    <property type="protein sequence ID" value="MBD2188950.1"/>
    <property type="molecule type" value="Genomic_DNA"/>
</dbReference>
<keyword evidence="1" id="KW-1133">Transmembrane helix</keyword>
<comment type="caution">
    <text evidence="2">The sequence shown here is derived from an EMBL/GenBank/DDBJ whole genome shotgun (WGS) entry which is preliminary data.</text>
</comment>
<dbReference type="PROSITE" id="PS00409">
    <property type="entry name" value="PROKAR_NTER_METHYL"/>
    <property type="match status" value="1"/>
</dbReference>
<sequence length="261" mass="27461">MKKQDIETQDNLYIGGTRYGAIALYLQFLANRSRLKPQESGFSLLESLIAVAVVSILIVAIAPMIALSTSARINARRIDQATQAARSYVDAVRGGVIDTVAFPTNLIRNTPNAQGQYTFEAIAPPTNVPTLAASSTCSQVNTAVLGSAAVLGTCVDVNANGFSVNDPQDLFIQPMRSGPTDPSELRGQGYWLAVRVYRSDALTSASAIRTGTEESCNSGANATAFSSTSSITCPIVTIRSQIPPVGSSININEVSKGIGSN</sequence>
<dbReference type="Pfam" id="PF07963">
    <property type="entry name" value="N_methyl"/>
    <property type="match status" value="1"/>
</dbReference>